<dbReference type="GeneID" id="17285821"/>
<evidence type="ECO:0000259" key="6">
    <source>
        <dbReference type="PROSITE" id="PS50089"/>
    </source>
</evidence>
<evidence type="ECO:0000256" key="5">
    <source>
        <dbReference type="SAM" id="MobiDB-lite"/>
    </source>
</evidence>
<keyword evidence="9" id="KW-1185">Reference proteome</keyword>
<proteinExistence type="predicted"/>
<dbReference type="InterPro" id="IPR001841">
    <property type="entry name" value="Znf_RING"/>
</dbReference>
<dbReference type="RefSeq" id="XP_005792979.1">
    <property type="nucleotide sequence ID" value="XM_005792922.1"/>
</dbReference>
<dbReference type="SMART" id="SM00184">
    <property type="entry name" value="RING"/>
    <property type="match status" value="1"/>
</dbReference>
<evidence type="ECO:0000256" key="1">
    <source>
        <dbReference type="ARBA" id="ARBA00022723"/>
    </source>
</evidence>
<dbReference type="InterPro" id="IPR013083">
    <property type="entry name" value="Znf_RING/FYVE/PHD"/>
</dbReference>
<feature type="compositionally biased region" description="Low complexity" evidence="5">
    <location>
        <begin position="345"/>
        <end position="356"/>
    </location>
</feature>
<dbReference type="PROSITE" id="PS00518">
    <property type="entry name" value="ZF_RING_1"/>
    <property type="match status" value="1"/>
</dbReference>
<keyword evidence="3" id="KW-0862">Zinc</keyword>
<dbReference type="PROSITE" id="PS50089">
    <property type="entry name" value="ZF_RING_2"/>
    <property type="match status" value="1"/>
</dbReference>
<dbReference type="Proteomes" id="UP000013827">
    <property type="component" value="Unassembled WGS sequence"/>
</dbReference>
<dbReference type="HOGENOM" id="CLU_712561_0_0_1"/>
<feature type="region of interest" description="Disordered" evidence="5">
    <location>
        <begin position="323"/>
        <end position="356"/>
    </location>
</feature>
<dbReference type="PaxDb" id="2903-EOD40550"/>
<keyword evidence="1" id="KW-0479">Metal-binding</keyword>
<dbReference type="InterPro" id="IPR017907">
    <property type="entry name" value="Znf_RING_CS"/>
</dbReference>
<dbReference type="GO" id="GO:0008270">
    <property type="term" value="F:zinc ion binding"/>
    <property type="evidence" value="ECO:0007669"/>
    <property type="project" value="UniProtKB-KW"/>
</dbReference>
<dbReference type="Gene3D" id="3.30.40.10">
    <property type="entry name" value="Zinc/RING finger domain, C3HC4 (zinc finger)"/>
    <property type="match status" value="1"/>
</dbReference>
<evidence type="ECO:0008006" key="10">
    <source>
        <dbReference type="Google" id="ProtNLM"/>
    </source>
</evidence>
<organism evidence="8 9">
    <name type="scientific">Emiliania huxleyi (strain CCMP1516)</name>
    <dbReference type="NCBI Taxonomy" id="280463"/>
    <lineage>
        <taxon>Eukaryota</taxon>
        <taxon>Haptista</taxon>
        <taxon>Haptophyta</taxon>
        <taxon>Prymnesiophyceae</taxon>
        <taxon>Isochrysidales</taxon>
        <taxon>Noelaerhabdaceae</taxon>
        <taxon>Emiliania</taxon>
    </lineage>
</organism>
<evidence type="ECO:0000313" key="9">
    <source>
        <dbReference type="Proteomes" id="UP000013827"/>
    </source>
</evidence>
<evidence type="ECO:0000259" key="7">
    <source>
        <dbReference type="PROSITE" id="PS51382"/>
    </source>
</evidence>
<dbReference type="EnsemblProtists" id="EOD40550">
    <property type="protein sequence ID" value="EOD40550"/>
    <property type="gene ID" value="EMIHUDRAFT_466509"/>
</dbReference>
<dbReference type="STRING" id="2903.R1FNB7"/>
<dbReference type="InterPro" id="IPR004331">
    <property type="entry name" value="SPX_dom"/>
</dbReference>
<dbReference type="Pfam" id="PF13923">
    <property type="entry name" value="zf-C3HC4_2"/>
    <property type="match status" value="1"/>
</dbReference>
<dbReference type="SUPFAM" id="SSF57850">
    <property type="entry name" value="RING/U-box"/>
    <property type="match status" value="1"/>
</dbReference>
<sequence length="388" mass="41434">MVSFDRPPVLYGDKLTAASHPRLATKLIPYDQLKQTLRRLDPDSDSHSAIEGIFLTQLLSAINQACGYPLCPKAPAFHPTEAAKARRAAMPLVNNLMKSMEAELCTRLEALTALLHEPRRWVCGRVEAFGTVSLGTLLPLLQGVARDKLEAVGAFVRLCEEVDALRTYALLNLLAATKLVQKHDRHSPILIGDSVMSFIGSLSICQSRLLAASLAQAEGVAADVVCAAVGATAVESSGPECSSCMGKLSLPVVLSCAHRFCYSCLSRARLNKCPLCSQETELDPASFRIEPVLARFVDANATGGDRSLFGKLLRKRCCTPPAMQSSSSHQGAPAAEPNQCDGLSTTARTAEADGAAGGEDAFAWAEASHVLGSSRGDLPRRHLTPRES</sequence>
<evidence type="ECO:0000256" key="4">
    <source>
        <dbReference type="PROSITE-ProRule" id="PRU00175"/>
    </source>
</evidence>
<protein>
    <recommendedName>
        <fullName evidence="10">RING-type domain-containing protein</fullName>
    </recommendedName>
</protein>
<reference evidence="9" key="1">
    <citation type="journal article" date="2013" name="Nature">
        <title>Pan genome of the phytoplankton Emiliania underpins its global distribution.</title>
        <authorList>
            <person name="Read B.A."/>
            <person name="Kegel J."/>
            <person name="Klute M.J."/>
            <person name="Kuo A."/>
            <person name="Lefebvre S.C."/>
            <person name="Maumus F."/>
            <person name="Mayer C."/>
            <person name="Miller J."/>
            <person name="Monier A."/>
            <person name="Salamov A."/>
            <person name="Young J."/>
            <person name="Aguilar M."/>
            <person name="Claverie J.M."/>
            <person name="Frickenhaus S."/>
            <person name="Gonzalez K."/>
            <person name="Herman E.K."/>
            <person name="Lin Y.C."/>
            <person name="Napier J."/>
            <person name="Ogata H."/>
            <person name="Sarno A.F."/>
            <person name="Shmutz J."/>
            <person name="Schroeder D."/>
            <person name="de Vargas C."/>
            <person name="Verret F."/>
            <person name="von Dassow P."/>
            <person name="Valentin K."/>
            <person name="Van de Peer Y."/>
            <person name="Wheeler G."/>
            <person name="Dacks J.B."/>
            <person name="Delwiche C.F."/>
            <person name="Dyhrman S.T."/>
            <person name="Glockner G."/>
            <person name="John U."/>
            <person name="Richards T."/>
            <person name="Worden A.Z."/>
            <person name="Zhang X."/>
            <person name="Grigoriev I.V."/>
            <person name="Allen A.E."/>
            <person name="Bidle K."/>
            <person name="Borodovsky M."/>
            <person name="Bowler C."/>
            <person name="Brownlee C."/>
            <person name="Cock J.M."/>
            <person name="Elias M."/>
            <person name="Gladyshev V.N."/>
            <person name="Groth M."/>
            <person name="Guda C."/>
            <person name="Hadaegh A."/>
            <person name="Iglesias-Rodriguez M.D."/>
            <person name="Jenkins J."/>
            <person name="Jones B.M."/>
            <person name="Lawson T."/>
            <person name="Leese F."/>
            <person name="Lindquist E."/>
            <person name="Lobanov A."/>
            <person name="Lomsadze A."/>
            <person name="Malik S.B."/>
            <person name="Marsh M.E."/>
            <person name="Mackinder L."/>
            <person name="Mock T."/>
            <person name="Mueller-Roeber B."/>
            <person name="Pagarete A."/>
            <person name="Parker M."/>
            <person name="Probert I."/>
            <person name="Quesneville H."/>
            <person name="Raines C."/>
            <person name="Rensing S.A."/>
            <person name="Riano-Pachon D.M."/>
            <person name="Richier S."/>
            <person name="Rokitta S."/>
            <person name="Shiraiwa Y."/>
            <person name="Soanes D.M."/>
            <person name="van der Giezen M."/>
            <person name="Wahlund T.M."/>
            <person name="Williams B."/>
            <person name="Wilson W."/>
            <person name="Wolfe G."/>
            <person name="Wurch L.L."/>
        </authorList>
    </citation>
    <scope>NUCLEOTIDE SEQUENCE</scope>
</reference>
<evidence type="ECO:0000256" key="2">
    <source>
        <dbReference type="ARBA" id="ARBA00022771"/>
    </source>
</evidence>
<name>A0A0D3KXR5_EMIH1</name>
<dbReference type="PROSITE" id="PS51382">
    <property type="entry name" value="SPX"/>
    <property type="match status" value="1"/>
</dbReference>
<dbReference type="KEGG" id="ehx:EMIHUDRAFT_466509"/>
<dbReference type="eggNOG" id="ENOG502SA6R">
    <property type="taxonomic scope" value="Eukaryota"/>
</dbReference>
<feature type="domain" description="RING-type" evidence="6">
    <location>
        <begin position="241"/>
        <end position="277"/>
    </location>
</feature>
<feature type="domain" description="SPX" evidence="7">
    <location>
        <begin position="9"/>
        <end position="197"/>
    </location>
</feature>
<evidence type="ECO:0000313" key="8">
    <source>
        <dbReference type="EnsemblProtists" id="EOD40550"/>
    </source>
</evidence>
<reference evidence="8" key="2">
    <citation type="submission" date="2024-10" db="UniProtKB">
        <authorList>
            <consortium name="EnsemblProtists"/>
        </authorList>
    </citation>
    <scope>IDENTIFICATION</scope>
</reference>
<keyword evidence="2 4" id="KW-0863">Zinc-finger</keyword>
<dbReference type="AlphaFoldDB" id="A0A0D3KXR5"/>
<accession>A0A0D3KXR5</accession>
<evidence type="ECO:0000256" key="3">
    <source>
        <dbReference type="ARBA" id="ARBA00022833"/>
    </source>
</evidence>